<dbReference type="AlphaFoldDB" id="A0A4P6JTD6"/>
<evidence type="ECO:0000256" key="1">
    <source>
        <dbReference type="SAM" id="MobiDB-lite"/>
    </source>
</evidence>
<dbReference type="KEGG" id="kbs:EPA93_22010"/>
<gene>
    <name evidence="2" type="ORF">EPA93_22010</name>
</gene>
<sequence>MSWFDEAVARRQRALRAAEAEKTRSQAGSSDPHKRQQQEVEAFDPLLQRLLTEYGEHIFGRSFLQKRFIVRLERPASVHVLGDPRGRPKSWNWHWHLDSLVRHMPGVEMHPRFAADGTIHGFILLCGKKRVEISTTDEEAIKEGLVSLYLQ</sequence>
<feature type="region of interest" description="Disordered" evidence="1">
    <location>
        <begin position="15"/>
        <end position="38"/>
    </location>
</feature>
<dbReference type="RefSeq" id="WP_129889575.1">
    <property type="nucleotide sequence ID" value="NZ_CP035758.1"/>
</dbReference>
<proteinExistence type="predicted"/>
<dbReference type="Proteomes" id="UP000290365">
    <property type="component" value="Chromosome"/>
</dbReference>
<organism evidence="2 3">
    <name type="scientific">Ktedonosporobacter rubrisoli</name>
    <dbReference type="NCBI Taxonomy" id="2509675"/>
    <lineage>
        <taxon>Bacteria</taxon>
        <taxon>Bacillati</taxon>
        <taxon>Chloroflexota</taxon>
        <taxon>Ktedonobacteria</taxon>
        <taxon>Ktedonobacterales</taxon>
        <taxon>Ktedonosporobacteraceae</taxon>
        <taxon>Ktedonosporobacter</taxon>
    </lineage>
</organism>
<dbReference type="EMBL" id="CP035758">
    <property type="protein sequence ID" value="QBD78522.1"/>
    <property type="molecule type" value="Genomic_DNA"/>
</dbReference>
<name>A0A4P6JTD6_KTERU</name>
<reference evidence="2 3" key="1">
    <citation type="submission" date="2019-01" db="EMBL/GenBank/DDBJ databases">
        <title>Ktedonosporobacter rubrisoli SCAWS-G2.</title>
        <authorList>
            <person name="Huang Y."/>
            <person name="Yan B."/>
        </authorList>
    </citation>
    <scope>NUCLEOTIDE SEQUENCE [LARGE SCALE GENOMIC DNA]</scope>
    <source>
        <strain evidence="2 3">SCAWS-G2</strain>
    </source>
</reference>
<accession>A0A4P6JTD6</accession>
<evidence type="ECO:0000313" key="2">
    <source>
        <dbReference type="EMBL" id="QBD78522.1"/>
    </source>
</evidence>
<keyword evidence="3" id="KW-1185">Reference proteome</keyword>
<protein>
    <submittedName>
        <fullName evidence="2">Uncharacterized protein</fullName>
    </submittedName>
</protein>
<evidence type="ECO:0000313" key="3">
    <source>
        <dbReference type="Proteomes" id="UP000290365"/>
    </source>
</evidence>